<name>A0ACB9AHB5_CICIN</name>
<evidence type="ECO:0000313" key="2">
    <source>
        <dbReference type="Proteomes" id="UP001055811"/>
    </source>
</evidence>
<organism evidence="1 2">
    <name type="scientific">Cichorium intybus</name>
    <name type="common">Chicory</name>
    <dbReference type="NCBI Taxonomy" id="13427"/>
    <lineage>
        <taxon>Eukaryota</taxon>
        <taxon>Viridiplantae</taxon>
        <taxon>Streptophyta</taxon>
        <taxon>Embryophyta</taxon>
        <taxon>Tracheophyta</taxon>
        <taxon>Spermatophyta</taxon>
        <taxon>Magnoliopsida</taxon>
        <taxon>eudicotyledons</taxon>
        <taxon>Gunneridae</taxon>
        <taxon>Pentapetalae</taxon>
        <taxon>asterids</taxon>
        <taxon>campanulids</taxon>
        <taxon>Asterales</taxon>
        <taxon>Asteraceae</taxon>
        <taxon>Cichorioideae</taxon>
        <taxon>Cichorieae</taxon>
        <taxon>Cichoriinae</taxon>
        <taxon>Cichorium</taxon>
    </lineage>
</organism>
<accession>A0ACB9AHB5</accession>
<comment type="caution">
    <text evidence="1">The sequence shown here is derived from an EMBL/GenBank/DDBJ whole genome shotgun (WGS) entry which is preliminary data.</text>
</comment>
<sequence length="658" mass="74165">MNDESEEPEGTSTTIKRGRQEDSEIEKTDYGGIISQPNALSQIIASVIKEITKDAGGLANLSRSLVGNSVSNGQMKQPHVDRDLEENESQHHQNPEFKQEELNAAIKVIKKTMKLEAADPFNKPVDPVALGIPDYFDVIKTPMDFGTICNNLENGLKYMNSADVFKDVEFIWYNCVKYNKKGDVILELMKRVKTYFTKYWKAAGLQIGQSSPSIESSILKHNEQEKDNSRTPLANNSAHFQQKESGQPGQPQQSSNLPQSSSSTEQDEPDTDAAIIQKKRRFRGPTRAPELFNTMERIKITTNELGQPVGPGAAQLTTFAGVIARDGNFAPLTYSWHKIPQENKENMWQKVLTKFDIDPGCRKWVLLSIRNKWRTFKSRLKANHYDVHETDEDRLADRDERVSPDQWSALVSHWSSEKSQNISAKLKATSARVKFRHTAGPKSYARIREEERAKRPDGQEPSQAELFILTRTRKDGKPVNEATAAVITKLCEETSYNKDIPEDEAYNRVMKPYKNGGMSLYGLGGTPSRSGHVGPTRIEALKMVEEKNAEILEMKERLSSVEQSCSKMAAQIAELVSMMKGNNNNPRENSPNNVDDNLVVVDDIPNSTSNVEVLERKTRGRKKRVLEPNEVPAKHVEPTPISNHEVVVKKTRGRPKRR</sequence>
<keyword evidence="2" id="KW-1185">Reference proteome</keyword>
<reference evidence="1 2" key="2">
    <citation type="journal article" date="2022" name="Mol. Ecol. Resour.">
        <title>The genomes of chicory, endive, great burdock and yacon provide insights into Asteraceae paleo-polyploidization history and plant inulin production.</title>
        <authorList>
            <person name="Fan W."/>
            <person name="Wang S."/>
            <person name="Wang H."/>
            <person name="Wang A."/>
            <person name="Jiang F."/>
            <person name="Liu H."/>
            <person name="Zhao H."/>
            <person name="Xu D."/>
            <person name="Zhang Y."/>
        </authorList>
    </citation>
    <scope>NUCLEOTIDE SEQUENCE [LARGE SCALE GENOMIC DNA]</scope>
    <source>
        <strain evidence="2">cv. Punajuju</strain>
        <tissue evidence="1">Leaves</tissue>
    </source>
</reference>
<dbReference type="Proteomes" id="UP001055811">
    <property type="component" value="Linkage Group LG07"/>
</dbReference>
<reference evidence="2" key="1">
    <citation type="journal article" date="2022" name="Mol. Ecol. Resour.">
        <title>The genomes of chicory, endive, great burdock and yacon provide insights into Asteraceae palaeo-polyploidization history and plant inulin production.</title>
        <authorList>
            <person name="Fan W."/>
            <person name="Wang S."/>
            <person name="Wang H."/>
            <person name="Wang A."/>
            <person name="Jiang F."/>
            <person name="Liu H."/>
            <person name="Zhao H."/>
            <person name="Xu D."/>
            <person name="Zhang Y."/>
        </authorList>
    </citation>
    <scope>NUCLEOTIDE SEQUENCE [LARGE SCALE GENOMIC DNA]</scope>
    <source>
        <strain evidence="2">cv. Punajuju</strain>
    </source>
</reference>
<dbReference type="EMBL" id="CM042015">
    <property type="protein sequence ID" value="KAI3707830.1"/>
    <property type="molecule type" value="Genomic_DNA"/>
</dbReference>
<gene>
    <name evidence="1" type="ORF">L2E82_36693</name>
</gene>
<evidence type="ECO:0000313" key="1">
    <source>
        <dbReference type="EMBL" id="KAI3707830.1"/>
    </source>
</evidence>
<proteinExistence type="predicted"/>
<protein>
    <submittedName>
        <fullName evidence="1">Uncharacterized protein</fullName>
    </submittedName>
</protein>